<dbReference type="Proteomes" id="UP001162483">
    <property type="component" value="Unassembled WGS sequence"/>
</dbReference>
<evidence type="ECO:0000313" key="9">
    <source>
        <dbReference type="EMBL" id="CAI9579947.1"/>
    </source>
</evidence>
<sequence length="300" mass="35395">MHVFLLLSFCLLTCYGKYQDDDWIDPTDMLNYDAAAGRMKHHKQYHTGKTAVNEESNKQSYVTCQSDHMDCEIDTNNWKQKDRTEVFSEEEVKEVKNEIMFQECKEDMDILKKEIEECRKKGAIPQNTCNPVFRRFLYRIINEAQLLGLPDDSQPEVHYDAELVLTKQMVAEFLRFLDDTDWNAGPLDEALGGTLVRFRHHNEEEWSWTFEDYIGIDPFSTFMISLSLLCIVMVVATELWTRVSWFTQIKRLLVLCFVVSLGWNWLYLYRDAFAERQAKLIKIENDHSCGKQMTWSEKFA</sequence>
<feature type="signal peptide" evidence="8">
    <location>
        <begin position="1"/>
        <end position="16"/>
    </location>
</feature>
<organism evidence="9 10">
    <name type="scientific">Staurois parvus</name>
    <dbReference type="NCBI Taxonomy" id="386267"/>
    <lineage>
        <taxon>Eukaryota</taxon>
        <taxon>Metazoa</taxon>
        <taxon>Chordata</taxon>
        <taxon>Craniata</taxon>
        <taxon>Vertebrata</taxon>
        <taxon>Euteleostomi</taxon>
        <taxon>Amphibia</taxon>
        <taxon>Batrachia</taxon>
        <taxon>Anura</taxon>
        <taxon>Neobatrachia</taxon>
        <taxon>Ranoidea</taxon>
        <taxon>Ranidae</taxon>
        <taxon>Staurois</taxon>
    </lineage>
</organism>
<evidence type="ECO:0000256" key="6">
    <source>
        <dbReference type="ARBA" id="ARBA00023136"/>
    </source>
</evidence>
<evidence type="ECO:0000313" key="10">
    <source>
        <dbReference type="Proteomes" id="UP001162483"/>
    </source>
</evidence>
<dbReference type="InterPro" id="IPR009231">
    <property type="entry name" value="Chloride_chnl_CLIC-like"/>
</dbReference>
<dbReference type="PANTHER" id="PTHR34093">
    <property type="entry name" value="CHLORIDE CHANNEL CLIC-LIKE PROTEIN 1"/>
    <property type="match status" value="1"/>
</dbReference>
<dbReference type="Pfam" id="PF05934">
    <property type="entry name" value="MCLC"/>
    <property type="match status" value="2"/>
</dbReference>
<comment type="subcellular location">
    <subcellularLocation>
        <location evidence="1">Membrane</location>
        <topology evidence="1">Multi-pass membrane protein</topology>
    </subcellularLocation>
</comment>
<reference evidence="9" key="1">
    <citation type="submission" date="2023-05" db="EMBL/GenBank/DDBJ databases">
        <authorList>
            <person name="Stuckert A."/>
        </authorList>
    </citation>
    <scope>NUCLEOTIDE SEQUENCE</scope>
</reference>
<protein>
    <recommendedName>
        <fullName evidence="3">Chloride channel CLIC-like protein 1</fullName>
    </recommendedName>
</protein>
<evidence type="ECO:0000256" key="7">
    <source>
        <dbReference type="SAM" id="Phobius"/>
    </source>
</evidence>
<dbReference type="PANTHER" id="PTHR34093:SF1">
    <property type="entry name" value="CHLORIDE CHANNEL CLIC-LIKE PROTEIN 1"/>
    <property type="match status" value="1"/>
</dbReference>
<proteinExistence type="inferred from homology"/>
<comment type="similarity">
    <text evidence="2">Belongs to the chloride channel MCLC family.</text>
</comment>
<accession>A0ABN9E883</accession>
<keyword evidence="4 7" id="KW-0812">Transmembrane</keyword>
<keyword evidence="5 7" id="KW-1133">Transmembrane helix</keyword>
<evidence type="ECO:0000256" key="8">
    <source>
        <dbReference type="SAM" id="SignalP"/>
    </source>
</evidence>
<evidence type="ECO:0000256" key="3">
    <source>
        <dbReference type="ARBA" id="ARBA00015571"/>
    </source>
</evidence>
<evidence type="ECO:0000256" key="1">
    <source>
        <dbReference type="ARBA" id="ARBA00004141"/>
    </source>
</evidence>
<dbReference type="EMBL" id="CATNWA010015143">
    <property type="protein sequence ID" value="CAI9579947.1"/>
    <property type="molecule type" value="Genomic_DNA"/>
</dbReference>
<feature type="transmembrane region" description="Helical" evidence="7">
    <location>
        <begin position="252"/>
        <end position="269"/>
    </location>
</feature>
<evidence type="ECO:0000256" key="2">
    <source>
        <dbReference type="ARBA" id="ARBA00005944"/>
    </source>
</evidence>
<feature type="chain" id="PRO_5045202930" description="Chloride channel CLIC-like protein 1" evidence="8">
    <location>
        <begin position="17"/>
        <end position="300"/>
    </location>
</feature>
<evidence type="ECO:0000256" key="4">
    <source>
        <dbReference type="ARBA" id="ARBA00022692"/>
    </source>
</evidence>
<evidence type="ECO:0000256" key="5">
    <source>
        <dbReference type="ARBA" id="ARBA00022989"/>
    </source>
</evidence>
<name>A0ABN9E883_9NEOB</name>
<gene>
    <name evidence="9" type="ORF">SPARVUS_LOCUS9213764</name>
</gene>
<feature type="transmembrane region" description="Helical" evidence="7">
    <location>
        <begin position="219"/>
        <end position="240"/>
    </location>
</feature>
<keyword evidence="8" id="KW-0732">Signal</keyword>
<comment type="caution">
    <text evidence="9">The sequence shown here is derived from an EMBL/GenBank/DDBJ whole genome shotgun (WGS) entry which is preliminary data.</text>
</comment>
<keyword evidence="10" id="KW-1185">Reference proteome</keyword>
<keyword evidence="6 7" id="KW-0472">Membrane</keyword>